<dbReference type="PhylomeDB" id="S7Z650"/>
<dbReference type="OrthoDB" id="5425130at2759"/>
<sequence>MAIFDSEKRPRGLRVPSLTAMKMGSAATKSQFSFHGKKSHDAPADPTALPSNLISPAVLPTPAISAADLYSKAPPPPPTKELPPTPKEELPPLPQLAQPDSTRVPSKPSTTMPPRKEVVRKSPPSGVKPVASAPKMGLRQASQPSPSEPSPPQPRQQQQQPQSPSQSQSRSAQSSPVYNAPHPSQKQAQPHSYPHPHGPAQAQAQAPAPPPQAQPPITHSMPTLHSANTASVPVAAPQPRPAQLPPAQASVAPTPVHVTTSLEEVALTPGGSISLDPASSDDQTSSFAPSDQMDILPAVLNKVHYNCFQEHRNMPVAQNSWCPVPCMTCHKTDRQVRHRCVFCCLRICEGCHATLQKCKGRSLTELMSKVA</sequence>
<protein>
    <submittedName>
        <fullName evidence="2">Uncharacterized protein</fullName>
    </submittedName>
</protein>
<feature type="compositionally biased region" description="Polar residues" evidence="1">
    <location>
        <begin position="220"/>
        <end position="229"/>
    </location>
</feature>
<feature type="region of interest" description="Disordered" evidence="1">
    <location>
        <begin position="1"/>
        <end position="254"/>
    </location>
</feature>
<reference evidence="2 3" key="1">
    <citation type="journal article" date="2013" name="PLoS ONE">
        <title>Genomic and secretomic analyses reveal unique features of the lignocellulolytic enzyme system of Penicillium decumbens.</title>
        <authorList>
            <person name="Liu G."/>
            <person name="Zhang L."/>
            <person name="Wei X."/>
            <person name="Zou G."/>
            <person name="Qin Y."/>
            <person name="Ma L."/>
            <person name="Li J."/>
            <person name="Zheng H."/>
            <person name="Wang S."/>
            <person name="Wang C."/>
            <person name="Xun L."/>
            <person name="Zhao G.-P."/>
            <person name="Zhou Z."/>
            <person name="Qu Y."/>
        </authorList>
    </citation>
    <scope>NUCLEOTIDE SEQUENCE [LARGE SCALE GENOMIC DNA]</scope>
    <source>
        <strain evidence="3">114-2 / CGMCC 5302</strain>
    </source>
</reference>
<proteinExistence type="predicted"/>
<keyword evidence="3" id="KW-1185">Reference proteome</keyword>
<feature type="region of interest" description="Disordered" evidence="1">
    <location>
        <begin position="269"/>
        <end position="289"/>
    </location>
</feature>
<evidence type="ECO:0000256" key="1">
    <source>
        <dbReference type="SAM" id="MobiDB-lite"/>
    </source>
</evidence>
<organism evidence="2 3">
    <name type="scientific">Penicillium oxalicum (strain 114-2 / CGMCC 5302)</name>
    <name type="common">Penicillium decumbens</name>
    <dbReference type="NCBI Taxonomy" id="933388"/>
    <lineage>
        <taxon>Eukaryota</taxon>
        <taxon>Fungi</taxon>
        <taxon>Dikarya</taxon>
        <taxon>Ascomycota</taxon>
        <taxon>Pezizomycotina</taxon>
        <taxon>Eurotiomycetes</taxon>
        <taxon>Eurotiomycetidae</taxon>
        <taxon>Eurotiales</taxon>
        <taxon>Aspergillaceae</taxon>
        <taxon>Penicillium</taxon>
    </lineage>
</organism>
<dbReference type="AlphaFoldDB" id="S7Z650"/>
<gene>
    <name evidence="2" type="ORF">PDE_00951</name>
</gene>
<feature type="compositionally biased region" description="Low complexity" evidence="1">
    <location>
        <begin position="155"/>
        <end position="176"/>
    </location>
</feature>
<feature type="compositionally biased region" description="Polar residues" evidence="1">
    <location>
        <begin position="100"/>
        <end position="112"/>
    </location>
</feature>
<name>S7Z650_PENO1</name>
<feature type="compositionally biased region" description="Polar residues" evidence="1">
    <location>
        <begin position="280"/>
        <end position="289"/>
    </location>
</feature>
<dbReference type="EMBL" id="KB644408">
    <property type="protein sequence ID" value="EPS26015.1"/>
    <property type="molecule type" value="Genomic_DNA"/>
</dbReference>
<evidence type="ECO:0000313" key="2">
    <source>
        <dbReference type="EMBL" id="EPS26015.1"/>
    </source>
</evidence>
<evidence type="ECO:0000313" key="3">
    <source>
        <dbReference type="Proteomes" id="UP000019376"/>
    </source>
</evidence>
<dbReference type="HOGENOM" id="CLU_746178_0_0_1"/>
<feature type="compositionally biased region" description="Pro residues" evidence="1">
    <location>
        <begin position="73"/>
        <end position="85"/>
    </location>
</feature>
<dbReference type="STRING" id="933388.S7Z650"/>
<dbReference type="eggNOG" id="ENOG502T105">
    <property type="taxonomic scope" value="Eukaryota"/>
</dbReference>
<accession>S7Z650</accession>
<dbReference type="Proteomes" id="UP000019376">
    <property type="component" value="Unassembled WGS sequence"/>
</dbReference>
<feature type="compositionally biased region" description="Basic and acidic residues" evidence="1">
    <location>
        <begin position="1"/>
        <end position="10"/>
    </location>
</feature>